<sequence length="304" mass="35395">MSILISDEIKKCIYKELQSCHQSIVVITAFCKQNALEFMQKNCNETIKDKTLIVRFQLKDIINGATDLQIYEYCKSHEWKMYAYFDLHAKMYIFDDKNGVIGSANLTNKGILLEEGGNLEMAEKCEVDETDIQRVNCLIKGSVEMDDRIYSIMKAEALDKMKNRTSSELGWSKRITDLFRPVENMLFVNDFPEYDTAKESLGQKIEFLEMSKGESLTEIQQAFSLCRAYRWLLELLQKHGGEMYFGEITVELHSALVNDPKPYRKDVKVLLARLLEWTQELECKEVIVDRPRHSQRVRLSQKVN</sequence>
<dbReference type="InterPro" id="IPR025202">
    <property type="entry name" value="PLD-like_dom"/>
</dbReference>
<protein>
    <submittedName>
        <fullName evidence="2">Phospholipase D-like domain-containing protein</fullName>
    </submittedName>
</protein>
<gene>
    <name evidence="2" type="ORF">LKD47_06575</name>
</gene>
<reference evidence="2" key="1">
    <citation type="submission" date="2021-10" db="EMBL/GenBank/DDBJ databases">
        <title>Anaerobic single-cell dispensing facilitates the cultivation of human gut bacteria.</title>
        <authorList>
            <person name="Afrizal A."/>
        </authorList>
    </citation>
    <scope>NUCLEOTIDE SEQUENCE</scope>
    <source>
        <strain evidence="2">CLA-AA-H204</strain>
    </source>
</reference>
<dbReference type="EMBL" id="JAJEQW010000005">
    <property type="protein sequence ID" value="MCC2241964.1"/>
    <property type="molecule type" value="Genomic_DNA"/>
</dbReference>
<accession>A0AAW4WBU3</accession>
<evidence type="ECO:0000313" key="3">
    <source>
        <dbReference type="Proteomes" id="UP001198893"/>
    </source>
</evidence>
<name>A0AAW4WBU3_9FIRM</name>
<dbReference type="PROSITE" id="PS50035">
    <property type="entry name" value="PLD"/>
    <property type="match status" value="1"/>
</dbReference>
<dbReference type="InterPro" id="IPR001736">
    <property type="entry name" value="PLipase_D/transphosphatidylase"/>
</dbReference>
<dbReference type="Pfam" id="PF13091">
    <property type="entry name" value="PLDc_2"/>
    <property type="match status" value="1"/>
</dbReference>
<dbReference type="Proteomes" id="UP001198893">
    <property type="component" value="Unassembled WGS sequence"/>
</dbReference>
<dbReference type="Gene3D" id="3.30.870.10">
    <property type="entry name" value="Endonuclease Chain A"/>
    <property type="match status" value="1"/>
</dbReference>
<comment type="caution">
    <text evidence="2">The sequence shown here is derived from an EMBL/GenBank/DDBJ whole genome shotgun (WGS) entry which is preliminary data.</text>
</comment>
<feature type="domain" description="PLD phosphodiesterase" evidence="1">
    <location>
        <begin position="83"/>
        <end position="110"/>
    </location>
</feature>
<dbReference type="GO" id="GO:0006793">
    <property type="term" value="P:phosphorus metabolic process"/>
    <property type="evidence" value="ECO:0007669"/>
    <property type="project" value="UniProtKB-ARBA"/>
</dbReference>
<dbReference type="AlphaFoldDB" id="A0AAW4WBU3"/>
<dbReference type="GO" id="GO:0003824">
    <property type="term" value="F:catalytic activity"/>
    <property type="evidence" value="ECO:0007669"/>
    <property type="project" value="InterPro"/>
</dbReference>
<proteinExistence type="predicted"/>
<dbReference type="SUPFAM" id="SSF56024">
    <property type="entry name" value="Phospholipase D/nuclease"/>
    <property type="match status" value="1"/>
</dbReference>
<evidence type="ECO:0000313" key="2">
    <source>
        <dbReference type="EMBL" id="MCC2241964.1"/>
    </source>
</evidence>
<dbReference type="RefSeq" id="WP_158552028.1">
    <property type="nucleotide sequence ID" value="NZ_JAJEQW010000005.1"/>
</dbReference>
<organism evidence="2 3">
    <name type="scientific">Roseburia amylophila</name>
    <dbReference type="NCBI Taxonomy" id="2981794"/>
    <lineage>
        <taxon>Bacteria</taxon>
        <taxon>Bacillati</taxon>
        <taxon>Bacillota</taxon>
        <taxon>Clostridia</taxon>
        <taxon>Lachnospirales</taxon>
        <taxon>Lachnospiraceae</taxon>
        <taxon>Roseburia</taxon>
    </lineage>
</organism>
<evidence type="ECO:0000259" key="1">
    <source>
        <dbReference type="PROSITE" id="PS50035"/>
    </source>
</evidence>